<dbReference type="OrthoDB" id="9806869at2"/>
<dbReference type="InterPro" id="IPR026350">
    <property type="entry name" value="GxxExxY"/>
</dbReference>
<keyword evidence="2" id="KW-1185">Reference proteome</keyword>
<sequence>MEKSNILYKEESYKIIGACMKVHRELGSGFLEAVYEEALNKEFIKQDIPFKSQVKLRVFYDGEQLDKYYKADFICYDKIILEIKSVRQVPIAFYAQTKNYLAATKKELGMLVNFGQPSLFYKRIVNSEKP</sequence>
<dbReference type="NCBIfam" id="TIGR04256">
    <property type="entry name" value="GxxExxY"/>
    <property type="match status" value="1"/>
</dbReference>
<dbReference type="Proteomes" id="UP000321578">
    <property type="component" value="Unassembled WGS sequence"/>
</dbReference>
<protein>
    <submittedName>
        <fullName evidence="1">GxxExxY protein</fullName>
    </submittedName>
</protein>
<dbReference type="AlphaFoldDB" id="A0A5C6ZIS4"/>
<dbReference type="Pfam" id="PF13366">
    <property type="entry name" value="PDDEXK_3"/>
    <property type="match status" value="1"/>
</dbReference>
<organism evidence="1 2">
    <name type="scientific">Subsaximicrobium wynnwilliamsii</name>
    <dbReference type="NCBI Taxonomy" id="291179"/>
    <lineage>
        <taxon>Bacteria</taxon>
        <taxon>Pseudomonadati</taxon>
        <taxon>Bacteroidota</taxon>
        <taxon>Flavobacteriia</taxon>
        <taxon>Flavobacteriales</taxon>
        <taxon>Flavobacteriaceae</taxon>
        <taxon>Subsaximicrobium</taxon>
    </lineage>
</organism>
<reference evidence="1 2" key="1">
    <citation type="submission" date="2019-08" db="EMBL/GenBank/DDBJ databases">
        <title>Genomes of Subsaximicrobium wynnwilliamsii strains.</title>
        <authorList>
            <person name="Bowman J.P."/>
        </authorList>
    </citation>
    <scope>NUCLEOTIDE SEQUENCE [LARGE SCALE GENOMIC DNA]</scope>
    <source>
        <strain evidence="1 2">2-80-2</strain>
    </source>
</reference>
<proteinExistence type="predicted"/>
<name>A0A5C6ZIS4_9FLAO</name>
<dbReference type="EMBL" id="VORO01000006">
    <property type="protein sequence ID" value="TXD89703.1"/>
    <property type="molecule type" value="Genomic_DNA"/>
</dbReference>
<evidence type="ECO:0000313" key="1">
    <source>
        <dbReference type="EMBL" id="TXD89703.1"/>
    </source>
</evidence>
<dbReference type="RefSeq" id="WP_147086061.1">
    <property type="nucleotide sequence ID" value="NZ_VORM01000019.1"/>
</dbReference>
<comment type="caution">
    <text evidence="1">The sequence shown here is derived from an EMBL/GenBank/DDBJ whole genome shotgun (WGS) entry which is preliminary data.</text>
</comment>
<evidence type="ECO:0000313" key="2">
    <source>
        <dbReference type="Proteomes" id="UP000321578"/>
    </source>
</evidence>
<gene>
    <name evidence="1" type="ORF">ESY86_07945</name>
</gene>
<accession>A0A5C6ZIS4</accession>